<keyword evidence="4 6" id="KW-1133">Transmembrane helix</keyword>
<sequence length="354" mass="40242">MQKRHPIPHSFIRQAFILGAILFLGYFIFKYFTPYLSGIFGAIIMFVITKDWMRILTNNGWKRWISATLLILFSIFIIILPLAGLAFMLGTRVQDFINNSEKYIFLIESNIASLEDYLEIDLTTEIGNPRELLTSSIQSWTEGTLDVFISLGILYFVLYYLLINYDILNSKINEYIPISDENFNRISVDTYDIVKSNAIAIPLVALLQGLVALIGYFIFDAPNPLFWFALTTIGSMIPFVGTAVGMIPLILIMYTQGQTFDAIALAIYGMAIVGSTDNVFRIIVQKKLAEIHPLITLFGVIIGIPMFGFLGLVFGPLLVSLFLLLLKIYKEEYYPKQSLFHNKKDLPKTVQFKE</sequence>
<evidence type="ECO:0000256" key="5">
    <source>
        <dbReference type="ARBA" id="ARBA00023136"/>
    </source>
</evidence>
<keyword evidence="3 6" id="KW-0812">Transmembrane</keyword>
<dbReference type="InterPro" id="IPR002549">
    <property type="entry name" value="AI-2E-like"/>
</dbReference>
<feature type="transmembrane region" description="Helical" evidence="6">
    <location>
        <begin position="225"/>
        <end position="251"/>
    </location>
</feature>
<feature type="transmembrane region" description="Helical" evidence="6">
    <location>
        <begin position="199"/>
        <end position="219"/>
    </location>
</feature>
<organism evidence="7 8">
    <name type="scientific">Candidatus Ornithobacterium hominis</name>
    <dbReference type="NCBI Taxonomy" id="2497989"/>
    <lineage>
        <taxon>Bacteria</taxon>
        <taxon>Pseudomonadati</taxon>
        <taxon>Bacteroidota</taxon>
        <taxon>Flavobacteriia</taxon>
        <taxon>Flavobacteriales</taxon>
        <taxon>Weeksellaceae</taxon>
        <taxon>Ornithobacterium</taxon>
    </lineage>
</organism>
<reference evidence="7 8" key="1">
    <citation type="submission" date="2018-09" db="EMBL/GenBank/DDBJ databases">
        <authorList>
            <consortium name="Pathogen Informatics"/>
        </authorList>
    </citation>
    <scope>NUCLEOTIDE SEQUENCE [LARGE SCALE GENOMIC DNA]</scope>
    <source>
        <strain evidence="7 8">OH-22767</strain>
    </source>
</reference>
<feature type="transmembrane region" description="Helical" evidence="6">
    <location>
        <begin position="263"/>
        <end position="283"/>
    </location>
</feature>
<evidence type="ECO:0000256" key="3">
    <source>
        <dbReference type="ARBA" id="ARBA00022692"/>
    </source>
</evidence>
<feature type="transmembrane region" description="Helical" evidence="6">
    <location>
        <begin position="143"/>
        <end position="162"/>
    </location>
</feature>
<evidence type="ECO:0000313" key="8">
    <source>
        <dbReference type="Proteomes" id="UP000262142"/>
    </source>
</evidence>
<comment type="subcellular location">
    <subcellularLocation>
        <location evidence="1">Membrane</location>
        <topology evidence="1">Multi-pass membrane protein</topology>
    </subcellularLocation>
</comment>
<keyword evidence="8" id="KW-1185">Reference proteome</keyword>
<evidence type="ECO:0000256" key="1">
    <source>
        <dbReference type="ARBA" id="ARBA00004141"/>
    </source>
</evidence>
<feature type="transmembrane region" description="Helical" evidence="6">
    <location>
        <begin position="64"/>
        <end position="89"/>
    </location>
</feature>
<protein>
    <submittedName>
        <fullName evidence="7">Putative inner membrane protein</fullName>
    </submittedName>
</protein>
<keyword evidence="5 6" id="KW-0472">Membrane</keyword>
<feature type="transmembrane region" description="Helical" evidence="6">
    <location>
        <begin position="12"/>
        <end position="29"/>
    </location>
</feature>
<evidence type="ECO:0000256" key="6">
    <source>
        <dbReference type="SAM" id="Phobius"/>
    </source>
</evidence>
<gene>
    <name evidence="7" type="primary">ydiK</name>
    <name evidence="7" type="ORF">SAMEA104719789_01012</name>
</gene>
<dbReference type="EMBL" id="UNSC01000004">
    <property type="protein sequence ID" value="SZD72897.1"/>
    <property type="molecule type" value="Genomic_DNA"/>
</dbReference>
<comment type="similarity">
    <text evidence="2">Belongs to the autoinducer-2 exporter (AI-2E) (TC 2.A.86) family.</text>
</comment>
<dbReference type="GO" id="GO:0016020">
    <property type="term" value="C:membrane"/>
    <property type="evidence" value="ECO:0007669"/>
    <property type="project" value="UniProtKB-SubCell"/>
</dbReference>
<evidence type="ECO:0000256" key="4">
    <source>
        <dbReference type="ARBA" id="ARBA00022989"/>
    </source>
</evidence>
<dbReference type="RefSeq" id="WP_119057974.1">
    <property type="nucleotide sequence ID" value="NZ_UNSC01000004.1"/>
</dbReference>
<accession>A0A383TZW4</accession>
<dbReference type="PANTHER" id="PTHR21716:SF4">
    <property type="entry name" value="TRANSMEMBRANE PROTEIN 245"/>
    <property type="match status" value="1"/>
</dbReference>
<name>A0A383TZW4_9FLAO</name>
<evidence type="ECO:0000313" key="7">
    <source>
        <dbReference type="EMBL" id="SZD72897.1"/>
    </source>
</evidence>
<dbReference type="Proteomes" id="UP000262142">
    <property type="component" value="Unassembled WGS sequence"/>
</dbReference>
<feature type="transmembrane region" description="Helical" evidence="6">
    <location>
        <begin position="295"/>
        <end position="326"/>
    </location>
</feature>
<dbReference type="AlphaFoldDB" id="A0A383TZW4"/>
<dbReference type="Pfam" id="PF01594">
    <property type="entry name" value="AI-2E_transport"/>
    <property type="match status" value="1"/>
</dbReference>
<proteinExistence type="inferred from homology"/>
<evidence type="ECO:0000256" key="2">
    <source>
        <dbReference type="ARBA" id="ARBA00009773"/>
    </source>
</evidence>
<dbReference type="PANTHER" id="PTHR21716">
    <property type="entry name" value="TRANSMEMBRANE PROTEIN"/>
    <property type="match status" value="1"/>
</dbReference>
<dbReference type="OrthoDB" id="9773730at2"/>